<feature type="compositionally biased region" description="Polar residues" evidence="5">
    <location>
        <begin position="1"/>
        <end position="13"/>
    </location>
</feature>
<evidence type="ECO:0000313" key="8">
    <source>
        <dbReference type="EMBL" id="MDF8266390.1"/>
    </source>
</evidence>
<feature type="transmembrane region" description="Helical" evidence="6">
    <location>
        <begin position="235"/>
        <end position="262"/>
    </location>
</feature>
<organism evidence="8 9">
    <name type="scientific">Luteipulveratus flavus</name>
    <dbReference type="NCBI Taxonomy" id="3031728"/>
    <lineage>
        <taxon>Bacteria</taxon>
        <taxon>Bacillati</taxon>
        <taxon>Actinomycetota</taxon>
        <taxon>Actinomycetes</taxon>
        <taxon>Micrococcales</taxon>
        <taxon>Dermacoccaceae</taxon>
        <taxon>Luteipulveratus</taxon>
    </lineage>
</organism>
<dbReference type="PANTHER" id="PTHR43027:SF1">
    <property type="entry name" value="DOXORUBICIN RESISTANCE ABC TRANSPORTER PERMEASE PROTEIN DRRC-RELATED"/>
    <property type="match status" value="1"/>
</dbReference>
<evidence type="ECO:0000256" key="4">
    <source>
        <dbReference type="ARBA" id="ARBA00023136"/>
    </source>
</evidence>
<keyword evidence="3 6" id="KW-1133">Transmembrane helix</keyword>
<gene>
    <name evidence="8" type="ORF">P4R38_19240</name>
</gene>
<dbReference type="EMBL" id="JAROAV010000055">
    <property type="protein sequence ID" value="MDF8266390.1"/>
    <property type="molecule type" value="Genomic_DNA"/>
</dbReference>
<evidence type="ECO:0000256" key="6">
    <source>
        <dbReference type="SAM" id="Phobius"/>
    </source>
</evidence>
<dbReference type="PROSITE" id="PS51012">
    <property type="entry name" value="ABC_TM2"/>
    <property type="match status" value="1"/>
</dbReference>
<keyword evidence="4 6" id="KW-0472">Membrane</keyword>
<dbReference type="RefSeq" id="WP_277193587.1">
    <property type="nucleotide sequence ID" value="NZ_JAROAV010000055.1"/>
</dbReference>
<dbReference type="PANTHER" id="PTHR43027">
    <property type="entry name" value="DOXORUBICIN RESISTANCE ABC TRANSPORTER PERMEASE PROTEIN DRRC-RELATED"/>
    <property type="match status" value="1"/>
</dbReference>
<feature type="region of interest" description="Disordered" evidence="5">
    <location>
        <begin position="1"/>
        <end position="25"/>
    </location>
</feature>
<proteinExistence type="predicted"/>
<feature type="domain" description="ABC transmembrane type-2" evidence="7">
    <location>
        <begin position="152"/>
        <end position="381"/>
    </location>
</feature>
<feature type="transmembrane region" description="Helical" evidence="6">
    <location>
        <begin position="301"/>
        <end position="320"/>
    </location>
</feature>
<sequence>MSSVIGSETSPTDTGDVPVTATPEGRRPRFSSNAFRSLAVAMWKGFVRDRAAVFFTLFFPLFFIIIFGTVFTDGGTAKGKIALVGDVSVIQQLPPDAKAAIDKTLELKTGLTRDEALHELRKDDLDGVLEQHGNRLELKVSNGDQVGAATVQGVLGSVVDSTNIAVTGQQPRYTLSSSSVQDESLKAIQYVTPGMIGYGIAVGATFGAATTLVEWRKRKVLRRLRLAPVPTSSIVTSRVAVSLAIALFQLAVFVGVGMVLGLRLTGSWYMAVPLTLCGTLAFLSIGLFCGSVATSSEAAVGMANLITLPMGFLSGAFIPLEAAPGWIQAIAKVLPMGWLVQGLKDTMVRGEGPAAAILPMLLTLGFAAVVTLIATRFFSWEDS</sequence>
<feature type="transmembrane region" description="Helical" evidence="6">
    <location>
        <begin position="51"/>
        <end position="71"/>
    </location>
</feature>
<dbReference type="InterPro" id="IPR013525">
    <property type="entry name" value="ABC2_TM"/>
</dbReference>
<protein>
    <submittedName>
        <fullName evidence="8">ABC transporter permease</fullName>
    </submittedName>
</protein>
<dbReference type="InterPro" id="IPR047817">
    <property type="entry name" value="ABC2_TM_bact-type"/>
</dbReference>
<feature type="transmembrane region" description="Helical" evidence="6">
    <location>
        <begin position="268"/>
        <end position="289"/>
    </location>
</feature>
<feature type="transmembrane region" description="Helical" evidence="6">
    <location>
        <begin position="195"/>
        <end position="215"/>
    </location>
</feature>
<evidence type="ECO:0000313" key="9">
    <source>
        <dbReference type="Proteomes" id="UP001528912"/>
    </source>
</evidence>
<comment type="subcellular location">
    <subcellularLocation>
        <location evidence="1">Membrane</location>
        <topology evidence="1">Multi-pass membrane protein</topology>
    </subcellularLocation>
</comment>
<evidence type="ECO:0000256" key="1">
    <source>
        <dbReference type="ARBA" id="ARBA00004141"/>
    </source>
</evidence>
<keyword evidence="2 6" id="KW-0812">Transmembrane</keyword>
<reference evidence="8 9" key="1">
    <citation type="submission" date="2023-03" db="EMBL/GenBank/DDBJ databases">
        <title>YIM 133296 draft genome.</title>
        <authorList>
            <person name="Xiong L."/>
        </authorList>
    </citation>
    <scope>NUCLEOTIDE SEQUENCE [LARGE SCALE GENOMIC DNA]</scope>
    <source>
        <strain evidence="8 9">YIM 133296</strain>
    </source>
</reference>
<comment type="caution">
    <text evidence="8">The sequence shown here is derived from an EMBL/GenBank/DDBJ whole genome shotgun (WGS) entry which is preliminary data.</text>
</comment>
<dbReference type="Proteomes" id="UP001528912">
    <property type="component" value="Unassembled WGS sequence"/>
</dbReference>
<accession>A0ABT6CBW2</accession>
<name>A0ABT6CBW2_9MICO</name>
<evidence type="ECO:0000256" key="3">
    <source>
        <dbReference type="ARBA" id="ARBA00022989"/>
    </source>
</evidence>
<keyword evidence="9" id="KW-1185">Reference proteome</keyword>
<evidence type="ECO:0000259" key="7">
    <source>
        <dbReference type="PROSITE" id="PS51012"/>
    </source>
</evidence>
<dbReference type="Pfam" id="PF12698">
    <property type="entry name" value="ABC2_membrane_3"/>
    <property type="match status" value="1"/>
</dbReference>
<evidence type="ECO:0000256" key="5">
    <source>
        <dbReference type="SAM" id="MobiDB-lite"/>
    </source>
</evidence>
<feature type="transmembrane region" description="Helical" evidence="6">
    <location>
        <begin position="355"/>
        <end position="378"/>
    </location>
</feature>
<evidence type="ECO:0000256" key="2">
    <source>
        <dbReference type="ARBA" id="ARBA00022692"/>
    </source>
</evidence>
<dbReference type="InterPro" id="IPR052902">
    <property type="entry name" value="ABC-2_transporter"/>
</dbReference>